<dbReference type="OrthoDB" id="6151215at2"/>
<dbReference type="InterPro" id="IPR053713">
    <property type="entry name" value="Bact_OM_Channel_sf"/>
</dbReference>
<keyword evidence="4" id="KW-1185">Reference proteome</keyword>
<organism evidence="3 4">
    <name type="scientific">Mangrovibacter phragmitis</name>
    <dbReference type="NCBI Taxonomy" id="1691903"/>
    <lineage>
        <taxon>Bacteria</taxon>
        <taxon>Pseudomonadati</taxon>
        <taxon>Pseudomonadota</taxon>
        <taxon>Gammaproteobacteria</taxon>
        <taxon>Enterobacterales</taxon>
        <taxon>Enterobacteriaceae</taxon>
        <taxon>Mangrovibacter</taxon>
    </lineage>
</organism>
<reference evidence="4" key="1">
    <citation type="submission" date="2016-05" db="EMBL/GenBank/DDBJ databases">
        <authorList>
            <person name="Behera P."/>
            <person name="Vaishampayan P."/>
            <person name="Singh N."/>
            <person name="Raina V."/>
            <person name="Suar M."/>
            <person name="Pattnaik A."/>
            <person name="Rastogi G."/>
        </authorList>
    </citation>
    <scope>NUCLEOTIDE SEQUENCE [LARGE SCALE GENOMIC DNA]</scope>
    <source>
        <strain evidence="4">MP23</strain>
    </source>
</reference>
<dbReference type="GO" id="GO:0009279">
    <property type="term" value="C:cell outer membrane"/>
    <property type="evidence" value="ECO:0007669"/>
    <property type="project" value="TreeGrafter"/>
</dbReference>
<dbReference type="Pfam" id="PF06178">
    <property type="entry name" value="KdgM"/>
    <property type="match status" value="2"/>
</dbReference>
<protein>
    <submittedName>
        <fullName evidence="3">Porin</fullName>
    </submittedName>
</protein>
<keyword evidence="1 2" id="KW-0732">Signal</keyword>
<accession>A0A1B7L3H1</accession>
<evidence type="ECO:0000256" key="2">
    <source>
        <dbReference type="SAM" id="SignalP"/>
    </source>
</evidence>
<dbReference type="RefSeq" id="WP_064597438.1">
    <property type="nucleotide sequence ID" value="NZ_CP134782.1"/>
</dbReference>
<gene>
    <name evidence="3" type="ORF">A9B99_06445</name>
</gene>
<dbReference type="InterPro" id="IPR009331">
    <property type="entry name" value="Oligogalacturonate-sp_porin"/>
</dbReference>
<dbReference type="EMBL" id="LYRP01000012">
    <property type="protein sequence ID" value="OAT76949.1"/>
    <property type="molecule type" value="Genomic_DNA"/>
</dbReference>
<dbReference type="PANTHER" id="PTHR38105:SF5">
    <property type="entry name" value="OUTER MEMBRANE PROTEIN"/>
    <property type="match status" value="1"/>
</dbReference>
<evidence type="ECO:0000313" key="4">
    <source>
        <dbReference type="Proteomes" id="UP000078225"/>
    </source>
</evidence>
<evidence type="ECO:0000313" key="3">
    <source>
        <dbReference type="EMBL" id="OAT76949.1"/>
    </source>
</evidence>
<dbReference type="GO" id="GO:0015772">
    <property type="term" value="P:oligosaccharide transport"/>
    <property type="evidence" value="ECO:0007669"/>
    <property type="project" value="TreeGrafter"/>
</dbReference>
<name>A0A1B7L3H1_9ENTR</name>
<sequence>MKGCIINKLTIGILVGCIPCSLLAADGRTTFQYEHKFKTTDRRHHDTLKLIHKTPELWHFEIKFGTSAGSSRNYDVAYDDMQGGSGGIVLQKDIKLLERKATLTPSMEFAFGNTSLTYQPGAKLSYSINKEWSVYGRYRYELKKLTRDYRYSTISQSDKYGHAGEVYRSRSDTGRHRLDGGISYSGIPHLQLSYVYNYFIGDNINDSWSYKNGVFTANKYAVYNGKKTDTEHQFKIAVRYFKQFRPYIEVDDVTVSGNSKSRQQQYKIGFNYLFD</sequence>
<comment type="caution">
    <text evidence="3">The sequence shown here is derived from an EMBL/GenBank/DDBJ whole genome shotgun (WGS) entry which is preliminary data.</text>
</comment>
<proteinExistence type="predicted"/>
<dbReference type="AlphaFoldDB" id="A0A1B7L3H1"/>
<dbReference type="Proteomes" id="UP000078225">
    <property type="component" value="Unassembled WGS sequence"/>
</dbReference>
<dbReference type="PANTHER" id="PTHR38105">
    <property type="entry name" value="OUTER MEMBRANE PROTEIN-RELATED-RELATED"/>
    <property type="match status" value="1"/>
</dbReference>
<feature type="signal peptide" evidence="2">
    <location>
        <begin position="1"/>
        <end position="24"/>
    </location>
</feature>
<dbReference type="GO" id="GO:0015288">
    <property type="term" value="F:porin activity"/>
    <property type="evidence" value="ECO:0007669"/>
    <property type="project" value="TreeGrafter"/>
</dbReference>
<evidence type="ECO:0000256" key="1">
    <source>
        <dbReference type="ARBA" id="ARBA00022729"/>
    </source>
</evidence>
<dbReference type="Gene3D" id="2.40.160.40">
    <property type="entry name" value="monomeric porin ompg"/>
    <property type="match status" value="1"/>
</dbReference>
<feature type="chain" id="PRO_5008596705" evidence="2">
    <location>
        <begin position="25"/>
        <end position="275"/>
    </location>
</feature>
<dbReference type="STRING" id="1691903.A9B99_06445"/>